<evidence type="ECO:0000256" key="2">
    <source>
        <dbReference type="ARBA" id="ARBA00012438"/>
    </source>
</evidence>
<keyword evidence="11" id="KW-1185">Reference proteome</keyword>
<evidence type="ECO:0000256" key="6">
    <source>
        <dbReference type="ARBA" id="ARBA00022777"/>
    </source>
</evidence>
<dbReference type="SMART" id="SM00387">
    <property type="entry name" value="HATPase_c"/>
    <property type="match status" value="1"/>
</dbReference>
<evidence type="ECO:0000313" key="10">
    <source>
        <dbReference type="EMBL" id="MEX6687403.1"/>
    </source>
</evidence>
<evidence type="ECO:0000256" key="5">
    <source>
        <dbReference type="ARBA" id="ARBA00022692"/>
    </source>
</evidence>
<evidence type="ECO:0000256" key="4">
    <source>
        <dbReference type="ARBA" id="ARBA00022679"/>
    </source>
</evidence>
<evidence type="ECO:0000256" key="8">
    <source>
        <dbReference type="SAM" id="Phobius"/>
    </source>
</evidence>
<protein>
    <recommendedName>
        <fullName evidence="2">histidine kinase</fullName>
        <ecNumber evidence="2">2.7.13.3</ecNumber>
    </recommendedName>
</protein>
<reference evidence="10 11" key="1">
    <citation type="submission" date="2023-07" db="EMBL/GenBank/DDBJ databases">
        <authorList>
            <person name="Lian W.-H."/>
        </authorList>
    </citation>
    <scope>NUCLEOTIDE SEQUENCE [LARGE SCALE GENOMIC DNA]</scope>
    <source>
        <strain evidence="10 11">SYSU DXS3180</strain>
    </source>
</reference>
<dbReference type="Pfam" id="PF02518">
    <property type="entry name" value="HATPase_c"/>
    <property type="match status" value="1"/>
</dbReference>
<dbReference type="PROSITE" id="PS50109">
    <property type="entry name" value="HIS_KIN"/>
    <property type="match status" value="1"/>
</dbReference>
<evidence type="ECO:0000313" key="11">
    <source>
        <dbReference type="Proteomes" id="UP001560573"/>
    </source>
</evidence>
<feature type="domain" description="Histidine kinase" evidence="9">
    <location>
        <begin position="217"/>
        <end position="417"/>
    </location>
</feature>
<dbReference type="Gene3D" id="3.30.565.10">
    <property type="entry name" value="Histidine kinase-like ATPase, C-terminal domain"/>
    <property type="match status" value="1"/>
</dbReference>
<gene>
    <name evidence="10" type="ORF">QTN47_07880</name>
</gene>
<evidence type="ECO:0000256" key="1">
    <source>
        <dbReference type="ARBA" id="ARBA00000085"/>
    </source>
</evidence>
<keyword evidence="7 8" id="KW-1133">Transmembrane helix</keyword>
<dbReference type="Pfam" id="PF00512">
    <property type="entry name" value="HisKA"/>
    <property type="match status" value="1"/>
</dbReference>
<dbReference type="Proteomes" id="UP001560573">
    <property type="component" value="Unassembled WGS sequence"/>
</dbReference>
<name>A0ABV3ZC36_9BACT</name>
<dbReference type="EC" id="2.7.13.3" evidence="2"/>
<dbReference type="SMART" id="SM00388">
    <property type="entry name" value="HisKA"/>
    <property type="match status" value="1"/>
</dbReference>
<evidence type="ECO:0000256" key="3">
    <source>
        <dbReference type="ARBA" id="ARBA00022553"/>
    </source>
</evidence>
<comment type="catalytic activity">
    <reaction evidence="1">
        <text>ATP + protein L-histidine = ADP + protein N-phospho-L-histidine.</text>
        <dbReference type="EC" id="2.7.13.3"/>
    </reaction>
</comment>
<dbReference type="SUPFAM" id="SSF55874">
    <property type="entry name" value="ATPase domain of HSP90 chaperone/DNA topoisomerase II/histidine kinase"/>
    <property type="match status" value="1"/>
</dbReference>
<dbReference type="SUPFAM" id="SSF47384">
    <property type="entry name" value="Homodimeric domain of signal transducing histidine kinase"/>
    <property type="match status" value="1"/>
</dbReference>
<keyword evidence="5 8" id="KW-0812">Transmembrane</keyword>
<dbReference type="GO" id="GO:0016301">
    <property type="term" value="F:kinase activity"/>
    <property type="evidence" value="ECO:0007669"/>
    <property type="project" value="UniProtKB-KW"/>
</dbReference>
<dbReference type="Gene3D" id="1.10.287.130">
    <property type="match status" value="1"/>
</dbReference>
<dbReference type="InterPro" id="IPR036097">
    <property type="entry name" value="HisK_dim/P_sf"/>
</dbReference>
<keyword evidence="8" id="KW-0472">Membrane</keyword>
<evidence type="ECO:0000256" key="7">
    <source>
        <dbReference type="ARBA" id="ARBA00022989"/>
    </source>
</evidence>
<dbReference type="InterPro" id="IPR003594">
    <property type="entry name" value="HATPase_dom"/>
</dbReference>
<dbReference type="PANTHER" id="PTHR45436:SF5">
    <property type="entry name" value="SENSOR HISTIDINE KINASE TRCS"/>
    <property type="match status" value="1"/>
</dbReference>
<dbReference type="InterPro" id="IPR005467">
    <property type="entry name" value="His_kinase_dom"/>
</dbReference>
<dbReference type="CDD" id="cd00082">
    <property type="entry name" value="HisKA"/>
    <property type="match status" value="1"/>
</dbReference>
<accession>A0ABV3ZC36</accession>
<sequence length="417" mass="47981">MKLFTKYNRINLGITIGIFMLSSFAFSVLLYYVLLNEVDNSLKIEQREIEAYIAEHGKLPEPMQLTNQKSSFTPIDRPLSKRKFIDVRMDSNGDHGSKNGRQLIFSTRVSNRLYRVEVVKSLEETEDLVRSIIIITLSTILLILVATLLINRIVLKRLWLPFYNTLSVMKKFKLGQHNSLQFEPSNLDEFAFMNKTLKEVTDNADKEYTLLKEFTENASHELQTPLAIIRTKLDLLIQDESLTEHHLRHLQGAYDAVQKMSRLNQSLLLLAKIENNQFHSTEYINLRDFLHDKIDELDELFADKHLKVAQKLAEAHITINPILCEILFNNLLANGIRHNHENGCISLDLSAGKCIISNSGIPNPLDNSRIFNRFYTSQFNTDHHGLGLAIIKQICDVSNIAISYHYNNGIHSFELSW</sequence>
<evidence type="ECO:0000259" key="9">
    <source>
        <dbReference type="PROSITE" id="PS50109"/>
    </source>
</evidence>
<feature type="transmembrane region" description="Helical" evidence="8">
    <location>
        <begin position="128"/>
        <end position="150"/>
    </location>
</feature>
<dbReference type="EMBL" id="JAULBC010000002">
    <property type="protein sequence ID" value="MEX6687403.1"/>
    <property type="molecule type" value="Genomic_DNA"/>
</dbReference>
<dbReference type="RefSeq" id="WP_369328808.1">
    <property type="nucleotide sequence ID" value="NZ_JAULBC010000002.1"/>
</dbReference>
<feature type="transmembrane region" description="Helical" evidence="8">
    <location>
        <begin position="12"/>
        <end position="34"/>
    </location>
</feature>
<organism evidence="10 11">
    <name type="scientific">Danxiaibacter flavus</name>
    <dbReference type="NCBI Taxonomy" id="3049108"/>
    <lineage>
        <taxon>Bacteria</taxon>
        <taxon>Pseudomonadati</taxon>
        <taxon>Bacteroidota</taxon>
        <taxon>Chitinophagia</taxon>
        <taxon>Chitinophagales</taxon>
        <taxon>Chitinophagaceae</taxon>
        <taxon>Danxiaibacter</taxon>
    </lineage>
</organism>
<dbReference type="InterPro" id="IPR050428">
    <property type="entry name" value="TCS_sensor_his_kinase"/>
</dbReference>
<keyword evidence="4" id="KW-0808">Transferase</keyword>
<dbReference type="InterPro" id="IPR036890">
    <property type="entry name" value="HATPase_C_sf"/>
</dbReference>
<keyword evidence="6 10" id="KW-0418">Kinase</keyword>
<comment type="caution">
    <text evidence="10">The sequence shown here is derived from an EMBL/GenBank/DDBJ whole genome shotgun (WGS) entry which is preliminary data.</text>
</comment>
<dbReference type="InterPro" id="IPR003661">
    <property type="entry name" value="HisK_dim/P_dom"/>
</dbReference>
<keyword evidence="3" id="KW-0597">Phosphoprotein</keyword>
<proteinExistence type="predicted"/>
<dbReference type="PANTHER" id="PTHR45436">
    <property type="entry name" value="SENSOR HISTIDINE KINASE YKOH"/>
    <property type="match status" value="1"/>
</dbReference>